<gene>
    <name evidence="1" type="ORF">GCM10011410_25840</name>
</gene>
<accession>A0A916UGG6</accession>
<comment type="caution">
    <text evidence="1">The sequence shown here is derived from an EMBL/GenBank/DDBJ whole genome shotgun (WGS) entry which is preliminary data.</text>
</comment>
<dbReference type="EMBL" id="BMJH01000003">
    <property type="protein sequence ID" value="GGC71674.1"/>
    <property type="molecule type" value="Genomic_DNA"/>
</dbReference>
<sequence length="75" mass="7593">MNRCGQIAASSAIYGGDGKAGTVTAGTFSSATAVLGTTQPMFYPARANSETPNSAISAQRLVIVAAQVHHALGRN</sequence>
<protein>
    <submittedName>
        <fullName evidence="1">Uncharacterized protein</fullName>
    </submittedName>
</protein>
<evidence type="ECO:0000313" key="2">
    <source>
        <dbReference type="Proteomes" id="UP000641514"/>
    </source>
</evidence>
<reference evidence="1" key="1">
    <citation type="journal article" date="2014" name="Int. J. Syst. Evol. Microbiol.">
        <title>Complete genome sequence of Corynebacterium casei LMG S-19264T (=DSM 44701T), isolated from a smear-ripened cheese.</title>
        <authorList>
            <consortium name="US DOE Joint Genome Institute (JGI-PGF)"/>
            <person name="Walter F."/>
            <person name="Albersmeier A."/>
            <person name="Kalinowski J."/>
            <person name="Ruckert C."/>
        </authorList>
    </citation>
    <scope>NUCLEOTIDE SEQUENCE</scope>
    <source>
        <strain evidence="1">CGMCC 1.15478</strain>
    </source>
</reference>
<reference evidence="1" key="2">
    <citation type="submission" date="2020-09" db="EMBL/GenBank/DDBJ databases">
        <authorList>
            <person name="Sun Q."/>
            <person name="Zhou Y."/>
        </authorList>
    </citation>
    <scope>NUCLEOTIDE SEQUENCE</scope>
    <source>
        <strain evidence="1">CGMCC 1.15478</strain>
    </source>
</reference>
<keyword evidence="2" id="KW-1185">Reference proteome</keyword>
<name>A0A916UGG6_9ACTN</name>
<organism evidence="1 2">
    <name type="scientific">Hoyosella rhizosphaerae</name>
    <dbReference type="NCBI Taxonomy" id="1755582"/>
    <lineage>
        <taxon>Bacteria</taxon>
        <taxon>Bacillati</taxon>
        <taxon>Actinomycetota</taxon>
        <taxon>Actinomycetes</taxon>
        <taxon>Mycobacteriales</taxon>
        <taxon>Hoyosellaceae</taxon>
        <taxon>Hoyosella</taxon>
    </lineage>
</organism>
<dbReference type="AlphaFoldDB" id="A0A916UGG6"/>
<proteinExistence type="predicted"/>
<dbReference type="Proteomes" id="UP000641514">
    <property type="component" value="Unassembled WGS sequence"/>
</dbReference>
<evidence type="ECO:0000313" key="1">
    <source>
        <dbReference type="EMBL" id="GGC71674.1"/>
    </source>
</evidence>